<feature type="repeat" description="WD" evidence="3">
    <location>
        <begin position="377"/>
        <end position="417"/>
    </location>
</feature>
<feature type="region of interest" description="Disordered" evidence="4">
    <location>
        <begin position="916"/>
        <end position="1005"/>
    </location>
</feature>
<feature type="repeat" description="WD" evidence="3">
    <location>
        <begin position="306"/>
        <end position="337"/>
    </location>
</feature>
<evidence type="ECO:0000256" key="2">
    <source>
        <dbReference type="ARBA" id="ARBA00022737"/>
    </source>
</evidence>
<protein>
    <submittedName>
        <fullName evidence="5">WD domain-containing protein</fullName>
    </submittedName>
</protein>
<feature type="region of interest" description="Disordered" evidence="4">
    <location>
        <begin position="779"/>
        <end position="827"/>
    </location>
</feature>
<gene>
    <name evidence="5" type="ORF">I7I51_06379</name>
</gene>
<dbReference type="Pfam" id="PF00400">
    <property type="entry name" value="WD40"/>
    <property type="match status" value="4"/>
</dbReference>
<dbReference type="InterPro" id="IPR015943">
    <property type="entry name" value="WD40/YVTN_repeat-like_dom_sf"/>
</dbReference>
<organism evidence="5 6">
    <name type="scientific">Ajellomyces capsulatus</name>
    <name type="common">Darling's disease fungus</name>
    <name type="synonym">Histoplasma capsulatum</name>
    <dbReference type="NCBI Taxonomy" id="5037"/>
    <lineage>
        <taxon>Eukaryota</taxon>
        <taxon>Fungi</taxon>
        <taxon>Dikarya</taxon>
        <taxon>Ascomycota</taxon>
        <taxon>Pezizomycotina</taxon>
        <taxon>Eurotiomycetes</taxon>
        <taxon>Eurotiomycetidae</taxon>
        <taxon>Onygenales</taxon>
        <taxon>Ajellomycetaceae</taxon>
        <taxon>Histoplasma</taxon>
    </lineage>
</organism>
<accession>A0A8A1MI36</accession>
<sequence length="1035" mass="113978">MTERPFSKVCIGLQLGFGPPNVHGLWVCSQACAGLIAIRHSQHADSGATAAAGNGASTSHSSPVLQPPDARKPSRTSTASTAICKDEESSLRNNIKPLIVKSHTATSIPKSPSVAASPSLPQLPLKLSTGIGTNNQLQTLIDPLSEHILQRTNTNKSHPPRLRPYTKSDAQPGGSEYQRPFIQEDFSPGWGTNLSLKNSKDKKKGVSFLSRIIGSKKKTGPPEWKDDVSETGEIRATGMDAEVFAQPIGFIPRYPPPPKYIKVRSRHKKDKDFNRLFIAQELYSTYPSAKSQHQEDKDSSASSDDTPSTGKAIWALEFSKDGKFFAAAGQDKKVRIWAVIATREDRQAHEIEEEAQNDKPFIRLRAPVFKSQPVREYEGHSASIVDLTWSKNNFLLSTSMDKTVRLWHVTRNECLCCFNHSDFVTSVQFHPQDDRFFLAGSLDTKLRLWSIPDKSVAFVATLPYMITSVAFTPDGKHSIAGCLNGLCLILETDGLNIQSQIHVRSARGRNAKGSKITGIDAISLPPNDPNGSVKLLITSNDSRIRLYNFRYRTLEAKFRGNANHTSQIRATFSSDGKYVICGSEDRKVYIWPISSPERDPEKRAVEIFESHSSIVTSAIMAPAKSKQLLGTSGDLLYDLCNPPPVTLVSQAVSVTSKPVTDAAGSREESMAPTPRSSTFPLSRKADELQAPSTKFAHPCGNIIIAADAKGTIKAFRQDCGYHKLRSDVWDTGFSRRILGRNNSVSTRHSISSSIGKDSSHKTPSERILSWRNTVMRTENSSVDNLRSSLSMTRSVSPSKFPARQNDKPQQGHLPIASNLAGEPSRRSFTPTFSLKQPFIIDSPFSGAAPSEYIPQPAPHTKNKHRRKENLAAAAAATATPTATNSHNNLFLSGNQSYMYWNKDTFASQASGSLRPVGSLEHDEGHPFSKQVSRVSTLSSDIVSTSEEEGLEEEKYYDVYDDSDGYSNENEETEEEEEEEDSDGDDDDDDDNDDDDDENDGESLICSRCQGANFRAMRMKSGDPKLICVECRFPAP</sequence>
<dbReference type="Gene3D" id="2.130.10.10">
    <property type="entry name" value="YVTN repeat-like/Quinoprotein amine dehydrogenase"/>
    <property type="match status" value="1"/>
</dbReference>
<dbReference type="SMART" id="SM00320">
    <property type="entry name" value="WD40"/>
    <property type="match status" value="5"/>
</dbReference>
<dbReference type="EMBL" id="CP069115">
    <property type="protein sequence ID" value="QSS65535.1"/>
    <property type="molecule type" value="Genomic_DNA"/>
</dbReference>
<feature type="compositionally biased region" description="Acidic residues" evidence="4">
    <location>
        <begin position="958"/>
        <end position="1000"/>
    </location>
</feature>
<keyword evidence="1 3" id="KW-0853">WD repeat</keyword>
<dbReference type="AlphaFoldDB" id="A0A8A1MI36"/>
<feature type="region of interest" description="Disordered" evidence="4">
    <location>
        <begin position="287"/>
        <end position="307"/>
    </location>
</feature>
<dbReference type="VEuPathDB" id="FungiDB:I7I51_06379"/>
<dbReference type="Proteomes" id="UP000663671">
    <property type="component" value="Chromosome 3"/>
</dbReference>
<feature type="region of interest" description="Disordered" evidence="4">
    <location>
        <begin position="47"/>
        <end position="87"/>
    </location>
</feature>
<dbReference type="OrthoDB" id="1932312at2759"/>
<dbReference type="PANTHER" id="PTHR14221">
    <property type="entry name" value="WD REPEAT DOMAIN 44"/>
    <property type="match status" value="1"/>
</dbReference>
<feature type="compositionally biased region" description="Polar residues" evidence="4">
    <location>
        <begin position="929"/>
        <end position="944"/>
    </location>
</feature>
<dbReference type="InterPro" id="IPR040324">
    <property type="entry name" value="WDR44/Dgr2"/>
</dbReference>
<dbReference type="PANTHER" id="PTHR14221:SF0">
    <property type="entry name" value="WD REPEAT-CONTAINING PROTEIN 44"/>
    <property type="match status" value="1"/>
</dbReference>
<dbReference type="PROSITE" id="PS50294">
    <property type="entry name" value="WD_REPEATS_REGION"/>
    <property type="match status" value="2"/>
</dbReference>
<reference evidence="5" key="1">
    <citation type="submission" date="2021-01" db="EMBL/GenBank/DDBJ databases">
        <title>Chromosome-level genome assembly of a human fungal pathogen reveals clustering of transcriptionally co-regulated genes.</title>
        <authorList>
            <person name="Voorhies M."/>
            <person name="Cohen S."/>
            <person name="Shea T.P."/>
            <person name="Petrus S."/>
            <person name="Munoz J.F."/>
            <person name="Poplawski S."/>
            <person name="Goldman W.E."/>
            <person name="Michael T."/>
            <person name="Cuomo C.A."/>
            <person name="Sil A."/>
            <person name="Beyhan S."/>
        </authorList>
    </citation>
    <scope>NUCLEOTIDE SEQUENCE</scope>
    <source>
        <strain evidence="5">WU24</strain>
    </source>
</reference>
<keyword evidence="2" id="KW-0677">Repeat</keyword>
<feature type="repeat" description="WD" evidence="3">
    <location>
        <begin position="417"/>
        <end position="459"/>
    </location>
</feature>
<evidence type="ECO:0000256" key="1">
    <source>
        <dbReference type="ARBA" id="ARBA00022574"/>
    </source>
</evidence>
<feature type="compositionally biased region" description="Low complexity" evidence="4">
    <location>
        <begin position="47"/>
        <end position="62"/>
    </location>
</feature>
<feature type="repeat" description="WD" evidence="3">
    <location>
        <begin position="572"/>
        <end position="601"/>
    </location>
</feature>
<evidence type="ECO:0000313" key="5">
    <source>
        <dbReference type="EMBL" id="QSS65535.1"/>
    </source>
</evidence>
<feature type="compositionally biased region" description="Polar residues" evidence="4">
    <location>
        <begin position="779"/>
        <end position="797"/>
    </location>
</feature>
<dbReference type="InterPro" id="IPR036322">
    <property type="entry name" value="WD40_repeat_dom_sf"/>
</dbReference>
<name>A0A8A1MI36_AJECA</name>
<dbReference type="PROSITE" id="PS50082">
    <property type="entry name" value="WD_REPEATS_2"/>
    <property type="match status" value="4"/>
</dbReference>
<evidence type="ECO:0000313" key="6">
    <source>
        <dbReference type="Proteomes" id="UP000663671"/>
    </source>
</evidence>
<proteinExistence type="predicted"/>
<dbReference type="SUPFAM" id="SSF50978">
    <property type="entry name" value="WD40 repeat-like"/>
    <property type="match status" value="1"/>
</dbReference>
<dbReference type="InterPro" id="IPR001680">
    <property type="entry name" value="WD40_rpt"/>
</dbReference>
<evidence type="ECO:0000256" key="3">
    <source>
        <dbReference type="PROSITE-ProRule" id="PRU00221"/>
    </source>
</evidence>
<feature type="region of interest" description="Disordered" evidence="4">
    <location>
        <begin position="154"/>
        <end position="175"/>
    </location>
</feature>
<evidence type="ECO:0000256" key="4">
    <source>
        <dbReference type="SAM" id="MobiDB-lite"/>
    </source>
</evidence>
<feature type="region of interest" description="Disordered" evidence="4">
    <location>
        <begin position="658"/>
        <end position="684"/>
    </location>
</feature>